<dbReference type="Gene3D" id="3.40.50.300">
    <property type="entry name" value="P-loop containing nucleotide triphosphate hydrolases"/>
    <property type="match status" value="2"/>
</dbReference>
<evidence type="ECO:0000313" key="3">
    <source>
        <dbReference type="Proteomes" id="UP000190322"/>
    </source>
</evidence>
<protein>
    <submittedName>
        <fullName evidence="2">ATP-binding protein</fullName>
    </submittedName>
</protein>
<dbReference type="RefSeq" id="WP_078255346.1">
    <property type="nucleotide sequence ID" value="NZ_MUXT01000001.1"/>
</dbReference>
<dbReference type="PANTHER" id="PTHR43581">
    <property type="entry name" value="ATP/GTP PHOSPHATASE"/>
    <property type="match status" value="1"/>
</dbReference>
<name>A0A1S9ZQ41_9GAMM</name>
<keyword evidence="2" id="KW-0547">Nucleotide-binding</keyword>
<dbReference type="GO" id="GO:0016887">
    <property type="term" value="F:ATP hydrolysis activity"/>
    <property type="evidence" value="ECO:0007669"/>
    <property type="project" value="InterPro"/>
</dbReference>
<keyword evidence="2" id="KW-0067">ATP-binding</keyword>
<evidence type="ECO:0000259" key="1">
    <source>
        <dbReference type="Pfam" id="PF13304"/>
    </source>
</evidence>
<reference evidence="2 3" key="1">
    <citation type="submission" date="2017-02" db="EMBL/GenBank/DDBJ databases">
        <title>Draft genome sequence of Moraxella canis CCUG 8415A type strain.</title>
        <authorList>
            <person name="Engstrom-Jakobsson H."/>
            <person name="Salva-Serra F."/>
            <person name="Thorell K."/>
            <person name="Gonzales-Siles L."/>
            <person name="Karlsson R."/>
            <person name="Boulund F."/>
            <person name="Engstrand L."/>
            <person name="Moore E."/>
        </authorList>
    </citation>
    <scope>NUCLEOTIDE SEQUENCE [LARGE SCALE GENOMIC DNA]</scope>
    <source>
        <strain evidence="2 3">CCUG 8415A</strain>
    </source>
</reference>
<organism evidence="2 3">
    <name type="scientific">Moraxella canis</name>
    <dbReference type="NCBI Taxonomy" id="90239"/>
    <lineage>
        <taxon>Bacteria</taxon>
        <taxon>Pseudomonadati</taxon>
        <taxon>Pseudomonadota</taxon>
        <taxon>Gammaproteobacteria</taxon>
        <taxon>Moraxellales</taxon>
        <taxon>Moraxellaceae</taxon>
        <taxon>Moraxella</taxon>
    </lineage>
</organism>
<evidence type="ECO:0000313" key="2">
    <source>
        <dbReference type="EMBL" id="OOR85488.1"/>
    </source>
</evidence>
<proteinExistence type="predicted"/>
<sequence>MNHIKSLKIENFTILPNETLYFSPNLNVIVAENAAGKSHLLKILYVLLEVTSDKKQKNRLYKTDLQKIFADKLLAVFRPDSLGRLVKRQNKSSRAELVLTIGSESTTHLDFSNHASTQVNIKKIPDEYNDIPAFIPTRELITLSHWLPDAYDDVATPFEENWVDTCKLLRFPVLKGPRAKTAKKLLTSLEEAMGDKVIMDNYSGRFYLGSVEAPLVAEGMRKFMMIAHLVATGSLLGKGYLFWDEPESNLNPKLIKVAAKIIFELSQQNIQVFIATHSLFLLRELEILQNNQSQAHYFSLIKDDDGLIQIQQGKCLDDLDTIVALDENLAQSERYLQL</sequence>
<dbReference type="InterPro" id="IPR027417">
    <property type="entry name" value="P-loop_NTPase"/>
</dbReference>
<dbReference type="Proteomes" id="UP000190322">
    <property type="component" value="Unassembled WGS sequence"/>
</dbReference>
<dbReference type="EMBL" id="MUXT01000001">
    <property type="protein sequence ID" value="OOR85488.1"/>
    <property type="molecule type" value="Genomic_DNA"/>
</dbReference>
<dbReference type="InterPro" id="IPR051396">
    <property type="entry name" value="Bact_Antivir_Def_Nuclease"/>
</dbReference>
<comment type="caution">
    <text evidence="2">The sequence shown here is derived from an EMBL/GenBank/DDBJ whole genome shotgun (WGS) entry which is preliminary data.</text>
</comment>
<gene>
    <name evidence="2" type="ORF">B0180_01475</name>
</gene>
<dbReference type="AlphaFoldDB" id="A0A1S9ZQ41"/>
<dbReference type="Pfam" id="PF13304">
    <property type="entry name" value="AAA_21"/>
    <property type="match status" value="1"/>
</dbReference>
<feature type="domain" description="ATPase AAA-type core" evidence="1">
    <location>
        <begin position="27"/>
        <end position="282"/>
    </location>
</feature>
<dbReference type="SUPFAM" id="SSF52540">
    <property type="entry name" value="P-loop containing nucleoside triphosphate hydrolases"/>
    <property type="match status" value="1"/>
</dbReference>
<dbReference type="GO" id="GO:0005524">
    <property type="term" value="F:ATP binding"/>
    <property type="evidence" value="ECO:0007669"/>
    <property type="project" value="UniProtKB-KW"/>
</dbReference>
<dbReference type="PANTHER" id="PTHR43581:SF2">
    <property type="entry name" value="EXCINUCLEASE ATPASE SUBUNIT"/>
    <property type="match status" value="1"/>
</dbReference>
<dbReference type="InterPro" id="IPR003959">
    <property type="entry name" value="ATPase_AAA_core"/>
</dbReference>
<accession>A0A1S9ZQ41</accession>